<keyword evidence="5" id="KW-1185">Reference proteome</keyword>
<dbReference type="NCBIfam" id="TIGR04183">
    <property type="entry name" value="Por_Secre_tail"/>
    <property type="match status" value="1"/>
</dbReference>
<dbReference type="Gene3D" id="2.60.120.290">
    <property type="entry name" value="Spermadhesin, CUB domain"/>
    <property type="match status" value="2"/>
</dbReference>
<name>A0ABQ1WGR7_9BACT</name>
<evidence type="ECO:0000256" key="2">
    <source>
        <dbReference type="ARBA" id="ARBA00023157"/>
    </source>
</evidence>
<evidence type="ECO:0000313" key="4">
    <source>
        <dbReference type="EMBL" id="GGG29882.1"/>
    </source>
</evidence>
<dbReference type="SMART" id="SM00042">
    <property type="entry name" value="CUB"/>
    <property type="match status" value="2"/>
</dbReference>
<dbReference type="PANTHER" id="PTHR24251">
    <property type="entry name" value="OVOCHYMASE-RELATED"/>
    <property type="match status" value="1"/>
</dbReference>
<dbReference type="CDD" id="cd00041">
    <property type="entry name" value="CUB"/>
    <property type="match status" value="2"/>
</dbReference>
<protein>
    <recommendedName>
        <fullName evidence="3">CUB domain-containing protein</fullName>
    </recommendedName>
</protein>
<evidence type="ECO:0000259" key="3">
    <source>
        <dbReference type="PROSITE" id="PS01180"/>
    </source>
</evidence>
<dbReference type="Proteomes" id="UP000601361">
    <property type="component" value="Unassembled WGS sequence"/>
</dbReference>
<keyword evidence="1" id="KW-0677">Repeat</keyword>
<dbReference type="InterPro" id="IPR026444">
    <property type="entry name" value="Secre_tail"/>
</dbReference>
<comment type="caution">
    <text evidence="4">The sequence shown here is derived from an EMBL/GenBank/DDBJ whole genome shotgun (WGS) entry which is preliminary data.</text>
</comment>
<organism evidence="4 5">
    <name type="scientific">Hymenobacter glacieicola</name>
    <dbReference type="NCBI Taxonomy" id="1562124"/>
    <lineage>
        <taxon>Bacteria</taxon>
        <taxon>Pseudomonadati</taxon>
        <taxon>Bacteroidota</taxon>
        <taxon>Cytophagia</taxon>
        <taxon>Cytophagales</taxon>
        <taxon>Hymenobacteraceae</taxon>
        <taxon>Hymenobacter</taxon>
    </lineage>
</organism>
<dbReference type="SUPFAM" id="SSF49854">
    <property type="entry name" value="Spermadhesin, CUB domain"/>
    <property type="match status" value="2"/>
</dbReference>
<dbReference type="RefSeq" id="WP_188556054.1">
    <property type="nucleotide sequence ID" value="NZ_BMGS01000001.1"/>
</dbReference>
<keyword evidence="2" id="KW-1015">Disulfide bond</keyword>
<dbReference type="InterPro" id="IPR013783">
    <property type="entry name" value="Ig-like_fold"/>
</dbReference>
<dbReference type="InterPro" id="IPR000859">
    <property type="entry name" value="CUB_dom"/>
</dbReference>
<dbReference type="InterPro" id="IPR035914">
    <property type="entry name" value="Sperma_CUB_dom_sf"/>
</dbReference>
<feature type="domain" description="CUB" evidence="3">
    <location>
        <begin position="773"/>
        <end position="879"/>
    </location>
</feature>
<reference evidence="5" key="1">
    <citation type="journal article" date="2019" name="Int. J. Syst. Evol. Microbiol.">
        <title>The Global Catalogue of Microorganisms (GCM) 10K type strain sequencing project: providing services to taxonomists for standard genome sequencing and annotation.</title>
        <authorList>
            <consortium name="The Broad Institute Genomics Platform"/>
            <consortium name="The Broad Institute Genome Sequencing Center for Infectious Disease"/>
            <person name="Wu L."/>
            <person name="Ma J."/>
        </authorList>
    </citation>
    <scope>NUCLEOTIDE SEQUENCE [LARGE SCALE GENOMIC DNA]</scope>
    <source>
        <strain evidence="5">CGMCC 1.12990</strain>
    </source>
</reference>
<dbReference type="PANTHER" id="PTHR24251:SF37">
    <property type="entry name" value="CUB DOMAIN-CONTAINING PROTEIN"/>
    <property type="match status" value="1"/>
</dbReference>
<gene>
    <name evidence="4" type="ORF">GCM10011378_03160</name>
</gene>
<dbReference type="InterPro" id="IPR011635">
    <property type="entry name" value="CARDB"/>
</dbReference>
<sequence>MMQLYSRFQQYLIGRRLGLLALLLWWGPLAATAQTFLMPASGATSYTTCSGTLYDDGGPNGAYSAYANGTVTLTPAVAGNKIKLDFSSMYVESSYDRLTIYDGASTSAPVIGTFDYNPGTVYATTSSGSLTLRFTSDSYGQYSGFAANISCVTTVPQADLAVQAAAVQPLAAVAGGTLQLSCSVYNLASAGAVSSTVGYYLSTDATLDAADQLLSSSQGGPLPSGQSSYRSASATLSSNITAGNYYVLFVADHLNTVSESNEANNVAAVSLNILPPSVDLLIQQAAVNNTTTAPGSVLNLSCSIQNQGNAIASNSSVGYYLSSNTTLDAADQLLTSSFGSQLSPGYPQYRSSSTNLPANTLPGNYYILFVADYQGVVTESNETNNVSAVALTVVPPSLDLVVNQAQLSQTTPVAGAYINFSSYVYNQGNTGAQTSGQGVYLSSDAVWSANDVSLTTSQVPALAGSQGYSLYGAFTLPAPLAAGTYYVLFVADHLNQVAETNETNNVRAVAMQVVIPTIDLTMQQPYLGNTNVAPGNVFTVSSYITNTGNAVATNATVGYYLSSNTVLDANDVLIGNSPGGSLSGNASSNRYASLTVPANTAVGTYYLLFVADYLNQETETNETNNVASATLRIVPAGVDLIVSQTSLSRTVGAPGTGVSAYSTVVNQGTTAASISGVGFYLSTDAVFSSNDVLLGSAPGGYLPANDYSGRSSFLTIPATTTAGSYYLLFVADHLSQETETNETNNVASVTFTVSAPFSGIMVPQYGTNSMTACSGTIFDNGGTGNYANNSNGSLTINPGTNGGRVQLTFSYLNLETCCDRLIVYDGPTTSSPMLGYYSSNPGTVVASTAPTNPTGALTVAFLSDGSYTSDGFEATLTCVGGTTGPVDLVPQQPTVTPTAATAGGTIVLSTVVNNTGTGVAGSSAVGYYLSTDNAFSTNDVSLGATGGVAISGGQSATRGLSVTIPATTATGQYFVLHVVDPQNAVAETNETNNVTSSAVSVGAARPDLVILQPALQNTSIVAGNNLGISCLLANQGSAAAGSSTTGYYLSTDNVLSSNDVLLGTAAAGGMVAGSATPSLALVLIPAGTATGNYHVLFVADQASAVTEASETNNVVSVPLSVTIVQSAYDEQLQSFTLQVYPNPVGADAQLRVKLSGTPNGKTAQATLVNAIGQEVARRDVPLTGALAPVTFDTRQLNRGVYLLRLSGAGLHATRRIVIE</sequence>
<evidence type="ECO:0000313" key="5">
    <source>
        <dbReference type="Proteomes" id="UP000601361"/>
    </source>
</evidence>
<dbReference type="Pfam" id="PF00431">
    <property type="entry name" value="CUB"/>
    <property type="match status" value="2"/>
</dbReference>
<feature type="domain" description="CUB" evidence="3">
    <location>
        <begin position="41"/>
        <end position="152"/>
    </location>
</feature>
<proteinExistence type="predicted"/>
<accession>A0ABQ1WGR7</accession>
<dbReference type="Pfam" id="PF07705">
    <property type="entry name" value="CARDB"/>
    <property type="match status" value="7"/>
</dbReference>
<dbReference type="EMBL" id="BMGS01000001">
    <property type="protein sequence ID" value="GGG29882.1"/>
    <property type="molecule type" value="Genomic_DNA"/>
</dbReference>
<dbReference type="Gene3D" id="2.60.40.10">
    <property type="entry name" value="Immunoglobulins"/>
    <property type="match status" value="7"/>
</dbReference>
<dbReference type="PROSITE" id="PS01180">
    <property type="entry name" value="CUB"/>
    <property type="match status" value="2"/>
</dbReference>
<evidence type="ECO:0000256" key="1">
    <source>
        <dbReference type="ARBA" id="ARBA00022737"/>
    </source>
</evidence>